<evidence type="ECO:0000256" key="1">
    <source>
        <dbReference type="ARBA" id="ARBA00010923"/>
    </source>
</evidence>
<dbReference type="RefSeq" id="WP_106987664.1">
    <property type="nucleotide sequence ID" value="NZ_PYLP01000004.1"/>
</dbReference>
<dbReference type="PANTHER" id="PTHR30408:SF12">
    <property type="entry name" value="TYPE I RESTRICTION ENZYME MJAVIII SPECIFICITY SUBUNIT"/>
    <property type="match status" value="1"/>
</dbReference>
<evidence type="ECO:0000313" key="5">
    <source>
        <dbReference type="EMBL" id="PST41054.1"/>
    </source>
</evidence>
<dbReference type="GO" id="GO:0003677">
    <property type="term" value="F:DNA binding"/>
    <property type="evidence" value="ECO:0007669"/>
    <property type="project" value="UniProtKB-KW"/>
</dbReference>
<proteinExistence type="inferred from homology"/>
<dbReference type="EMBL" id="PYLP01000004">
    <property type="protein sequence ID" value="PST41054.1"/>
    <property type="molecule type" value="Genomic_DNA"/>
</dbReference>
<dbReference type="GeneID" id="77470504"/>
<protein>
    <recommendedName>
        <fullName evidence="4">Type I restriction modification DNA specificity domain-containing protein</fullName>
    </recommendedName>
</protein>
<reference evidence="6" key="1">
    <citation type="submission" date="2018-03" db="EMBL/GenBank/DDBJ databases">
        <title>Lachnoclostridium SNUG30370 gen.nov., sp.nov., isolated from human faeces.</title>
        <authorList>
            <person name="Seo B."/>
            <person name="Jeon K."/>
            <person name="Ko G."/>
        </authorList>
    </citation>
    <scope>NUCLEOTIDE SEQUENCE [LARGE SCALE GENOMIC DNA]</scope>
    <source>
        <strain evidence="6">SNUG30370</strain>
    </source>
</reference>
<name>A0A2T3G0G2_9FIRM</name>
<dbReference type="PANTHER" id="PTHR30408">
    <property type="entry name" value="TYPE-1 RESTRICTION ENZYME ECOKI SPECIFICITY PROTEIN"/>
    <property type="match status" value="1"/>
</dbReference>
<dbReference type="Gene3D" id="3.90.220.20">
    <property type="entry name" value="DNA methylase specificity domains"/>
    <property type="match status" value="2"/>
</dbReference>
<accession>A0A2T3G0G2</accession>
<keyword evidence="3" id="KW-0238">DNA-binding</keyword>
<evidence type="ECO:0000256" key="2">
    <source>
        <dbReference type="ARBA" id="ARBA00022747"/>
    </source>
</evidence>
<dbReference type="Proteomes" id="UP000241201">
    <property type="component" value="Unassembled WGS sequence"/>
</dbReference>
<dbReference type="InterPro" id="IPR044946">
    <property type="entry name" value="Restrct_endonuc_typeI_TRD_sf"/>
</dbReference>
<feature type="domain" description="Type I restriction modification DNA specificity" evidence="4">
    <location>
        <begin position="227"/>
        <end position="392"/>
    </location>
</feature>
<dbReference type="InterPro" id="IPR052021">
    <property type="entry name" value="Type-I_RS_S_subunit"/>
</dbReference>
<dbReference type="InterPro" id="IPR000055">
    <property type="entry name" value="Restrct_endonuc_typeI_TRD"/>
</dbReference>
<evidence type="ECO:0000259" key="4">
    <source>
        <dbReference type="Pfam" id="PF01420"/>
    </source>
</evidence>
<evidence type="ECO:0000256" key="3">
    <source>
        <dbReference type="ARBA" id="ARBA00023125"/>
    </source>
</evidence>
<comment type="caution">
    <text evidence="5">The sequence shown here is derived from an EMBL/GenBank/DDBJ whole genome shotgun (WGS) entry which is preliminary data.</text>
</comment>
<keyword evidence="6" id="KW-1185">Reference proteome</keyword>
<dbReference type="GO" id="GO:0009307">
    <property type="term" value="P:DNA restriction-modification system"/>
    <property type="evidence" value="ECO:0007669"/>
    <property type="project" value="UniProtKB-KW"/>
</dbReference>
<dbReference type="Pfam" id="PF01420">
    <property type="entry name" value="Methylase_S"/>
    <property type="match status" value="2"/>
</dbReference>
<dbReference type="SUPFAM" id="SSF116734">
    <property type="entry name" value="DNA methylase specificity domain"/>
    <property type="match status" value="2"/>
</dbReference>
<evidence type="ECO:0000313" key="6">
    <source>
        <dbReference type="Proteomes" id="UP000241201"/>
    </source>
</evidence>
<keyword evidence="2" id="KW-0680">Restriction system</keyword>
<dbReference type="AlphaFoldDB" id="A0A2T3G0G2"/>
<comment type="similarity">
    <text evidence="1">Belongs to the type-I restriction system S methylase family.</text>
</comment>
<dbReference type="Gene3D" id="1.10.287.1120">
    <property type="entry name" value="Bipartite methylase S protein"/>
    <property type="match status" value="1"/>
</dbReference>
<sequence>MREPKLRFKTSDGKQFPNWEEKTFNDVADYKKGPFGSALKKEIFVSKSNDTVKVYEQQNAISKDWKLERYFVTNEYFQSKMKSFAVSGGDIIVSCAGTIGEMYELPDDAEEGIINQALMRIRIKKSVINSMIFRCVFDKMISTEGVKISNGSALKNIPPFADMKKQSVFIPSFPEQQKISEFLSTINTVIEKQKETVFAWEERKKGVMQKLFSQEVRFKAVDGSDFSEWEEKKIDDLFYKVNERNNGQFGKDKWISVAKMYYQDEDKVTSNNIDTRTYVMRIGDMSFEGHPNKEFKYGRFVVNDIGDGIISELFPIYRHKENYILKYWKYAIQVDSIMQKIYRKSITSSGASSNKLDDDDFKRQSILVPCLAEQQKIADCLSSLDEVIEKQKATLAAWKELKKGLLQQMFV</sequence>
<gene>
    <name evidence="5" type="ORF">C7U55_05275</name>
</gene>
<feature type="domain" description="Type I restriction modification DNA specificity" evidence="4">
    <location>
        <begin position="18"/>
        <end position="194"/>
    </location>
</feature>
<organism evidence="5 6">
    <name type="scientific">Faecalibacillus faecis</name>
    <dbReference type="NCBI Taxonomy" id="1982628"/>
    <lineage>
        <taxon>Bacteria</taxon>
        <taxon>Bacillati</taxon>
        <taxon>Bacillota</taxon>
        <taxon>Erysipelotrichia</taxon>
        <taxon>Erysipelotrichales</taxon>
        <taxon>Coprobacillaceae</taxon>
        <taxon>Faecalibacillus</taxon>
    </lineage>
</organism>